<protein>
    <recommendedName>
        <fullName evidence="5">Nitrile hydratase subunit beta</fullName>
        <shortName evidence="5">NHase</shortName>
        <ecNumber evidence="5">4.2.1.84</ecNumber>
    </recommendedName>
</protein>
<evidence type="ECO:0000256" key="3">
    <source>
        <dbReference type="ARBA" id="ARBA00023239"/>
    </source>
</evidence>
<comment type="caution">
    <text evidence="9">The sequence shown here is derived from an EMBL/GenBank/DDBJ whole genome shotgun (WGS) entry which is preliminary data.</text>
</comment>
<dbReference type="InterPro" id="IPR049054">
    <property type="entry name" value="CN_hydtase_beta-like_N"/>
</dbReference>
<dbReference type="NCBIfam" id="TIGR03888">
    <property type="entry name" value="nitrile_beta"/>
    <property type="match status" value="1"/>
</dbReference>
<dbReference type="Pfam" id="PF21006">
    <property type="entry name" value="NHase_beta_N"/>
    <property type="match status" value="1"/>
</dbReference>
<keyword evidence="10" id="KW-1185">Reference proteome</keyword>
<evidence type="ECO:0000256" key="2">
    <source>
        <dbReference type="ARBA" id="ARBA00009098"/>
    </source>
</evidence>
<dbReference type="SUPFAM" id="SSF50090">
    <property type="entry name" value="Electron transport accessory proteins"/>
    <property type="match status" value="1"/>
</dbReference>
<dbReference type="Gene3D" id="2.30.30.50">
    <property type="match status" value="1"/>
</dbReference>
<keyword evidence="3 5" id="KW-0456">Lyase</keyword>
<dbReference type="PIRSF" id="PIRSF001427">
    <property type="entry name" value="NHase_beta"/>
    <property type="match status" value="1"/>
</dbReference>
<gene>
    <name evidence="9" type="primary">nthB</name>
    <name evidence="9" type="ORF">ACFSKW_30005</name>
</gene>
<feature type="domain" description="Nitrile hydratase beta subunit" evidence="7">
    <location>
        <begin position="129"/>
        <end position="221"/>
    </location>
</feature>
<evidence type="ECO:0000313" key="9">
    <source>
        <dbReference type="EMBL" id="MFD1935713.1"/>
    </source>
</evidence>
<evidence type="ECO:0000256" key="6">
    <source>
        <dbReference type="SAM" id="MobiDB-lite"/>
    </source>
</evidence>
<dbReference type="EC" id="4.2.1.84" evidence="5"/>
<evidence type="ECO:0000259" key="7">
    <source>
        <dbReference type="Pfam" id="PF02211"/>
    </source>
</evidence>
<feature type="region of interest" description="Disordered" evidence="6">
    <location>
        <begin position="1"/>
        <end position="20"/>
    </location>
</feature>
<dbReference type="InterPro" id="IPR003168">
    <property type="entry name" value="Nitrile_hydratase_bsu"/>
</dbReference>
<dbReference type="EMBL" id="JBHUFV010000046">
    <property type="protein sequence ID" value="MFD1935713.1"/>
    <property type="molecule type" value="Genomic_DNA"/>
</dbReference>
<accession>A0ABW4T2Q7</accession>
<organism evidence="9 10">
    <name type="scientific">Nonomuraea mangrovi</name>
    <dbReference type="NCBI Taxonomy" id="2316207"/>
    <lineage>
        <taxon>Bacteria</taxon>
        <taxon>Bacillati</taxon>
        <taxon>Actinomycetota</taxon>
        <taxon>Actinomycetes</taxon>
        <taxon>Streptosporangiales</taxon>
        <taxon>Streptosporangiaceae</taxon>
        <taxon>Nonomuraea</taxon>
    </lineage>
</organism>
<evidence type="ECO:0000256" key="5">
    <source>
        <dbReference type="PIRNR" id="PIRNR001427"/>
    </source>
</evidence>
<dbReference type="GO" id="GO:0018822">
    <property type="term" value="F:nitrile hydratase activity"/>
    <property type="evidence" value="ECO:0007669"/>
    <property type="project" value="UniProtKB-EC"/>
</dbReference>
<proteinExistence type="inferred from homology"/>
<evidence type="ECO:0000259" key="8">
    <source>
        <dbReference type="Pfam" id="PF21006"/>
    </source>
</evidence>
<dbReference type="Gene3D" id="1.10.472.20">
    <property type="entry name" value="Nitrile hydratase, beta subunit"/>
    <property type="match status" value="1"/>
</dbReference>
<dbReference type="RefSeq" id="WP_379575829.1">
    <property type="nucleotide sequence ID" value="NZ_JBHUFV010000046.1"/>
</dbReference>
<dbReference type="InterPro" id="IPR024690">
    <property type="entry name" value="CN_hydtase_beta_dom_C"/>
</dbReference>
<comment type="catalytic activity">
    <reaction evidence="4 5">
        <text>an aliphatic primary amide = an aliphatic nitrile + H2O</text>
        <dbReference type="Rhea" id="RHEA:12673"/>
        <dbReference type="ChEBI" id="CHEBI:15377"/>
        <dbReference type="ChEBI" id="CHEBI:65285"/>
        <dbReference type="ChEBI" id="CHEBI:80291"/>
        <dbReference type="EC" id="4.2.1.84"/>
    </reaction>
</comment>
<evidence type="ECO:0000256" key="1">
    <source>
        <dbReference type="ARBA" id="ARBA00004042"/>
    </source>
</evidence>
<dbReference type="Pfam" id="PF02211">
    <property type="entry name" value="NHase_beta_C"/>
    <property type="match status" value="1"/>
</dbReference>
<feature type="domain" description="Nitrile hydratase beta subunit-like N-terminal" evidence="8">
    <location>
        <begin position="6"/>
        <end position="105"/>
    </location>
</feature>
<dbReference type="InterPro" id="IPR008990">
    <property type="entry name" value="Elect_transpt_acc-like_dom_sf"/>
</dbReference>
<dbReference type="Proteomes" id="UP001597368">
    <property type="component" value="Unassembled WGS sequence"/>
</dbReference>
<comment type="function">
    <text evidence="1 5">NHase catalyzes the hydration of various nitrile compounds to the corresponding amides.</text>
</comment>
<sequence length="224" mass="24345">MSKATGIHDMGGTEGWGAAPVPRPDEPVFAERWQARAFALAVLSIRLSGTNLDAFRHAMNRLDRRDYLDDGYYGRWLHGAENLLLDSSIIAQGTVEARAANMSGGSAEELGPPEPNKPDYAPAAAGSLREVSSAPRFAVGSAVRARAFDPPGHTRLPRYVMGHTGEVVIVQPAQVLPDTNAHFQGENPQWVYTVRFGSAELFGSDAEPFALHVDLYEDYLEEAP</sequence>
<evidence type="ECO:0000256" key="4">
    <source>
        <dbReference type="ARBA" id="ARBA00044877"/>
    </source>
</evidence>
<comment type="similarity">
    <text evidence="2 5">Belongs to the nitrile hydratase subunit beta family.</text>
</comment>
<evidence type="ECO:0000313" key="10">
    <source>
        <dbReference type="Proteomes" id="UP001597368"/>
    </source>
</evidence>
<dbReference type="InterPro" id="IPR042262">
    <property type="entry name" value="CN_hydtase_beta_C"/>
</dbReference>
<reference evidence="10" key="1">
    <citation type="journal article" date="2019" name="Int. J. Syst. Evol. Microbiol.">
        <title>The Global Catalogue of Microorganisms (GCM) 10K type strain sequencing project: providing services to taxonomists for standard genome sequencing and annotation.</title>
        <authorList>
            <consortium name="The Broad Institute Genomics Platform"/>
            <consortium name="The Broad Institute Genome Sequencing Center for Infectious Disease"/>
            <person name="Wu L."/>
            <person name="Ma J."/>
        </authorList>
    </citation>
    <scope>NUCLEOTIDE SEQUENCE [LARGE SCALE GENOMIC DNA]</scope>
    <source>
        <strain evidence="10">ICMP 6774ER</strain>
    </source>
</reference>
<name>A0ABW4T2Q7_9ACTN</name>